<keyword evidence="1" id="KW-0472">Membrane</keyword>
<evidence type="ECO:0000256" key="1">
    <source>
        <dbReference type="SAM" id="Phobius"/>
    </source>
</evidence>
<dbReference type="InterPro" id="IPR005625">
    <property type="entry name" value="PepSY-ass_TM"/>
</dbReference>
<protein>
    <submittedName>
        <fullName evidence="2">PepSY-associated TM helix domain-containing protein</fullName>
    </submittedName>
</protein>
<evidence type="ECO:0000313" key="2">
    <source>
        <dbReference type="EMBL" id="MEY2252438.1"/>
    </source>
</evidence>
<proteinExistence type="predicted"/>
<feature type="transmembrane region" description="Helical" evidence="1">
    <location>
        <begin position="470"/>
        <end position="495"/>
    </location>
</feature>
<feature type="transmembrane region" description="Helical" evidence="1">
    <location>
        <begin position="404"/>
        <end position="426"/>
    </location>
</feature>
<organism evidence="2 3">
    <name type="scientific">Comamonas sediminis</name>
    <dbReference type="NCBI Taxonomy" id="1783360"/>
    <lineage>
        <taxon>Bacteria</taxon>
        <taxon>Pseudomonadati</taxon>
        <taxon>Pseudomonadota</taxon>
        <taxon>Betaproteobacteria</taxon>
        <taxon>Burkholderiales</taxon>
        <taxon>Comamonadaceae</taxon>
        <taxon>Comamonas</taxon>
    </lineage>
</organism>
<name>A0ABV4B508_9BURK</name>
<feature type="transmembrane region" description="Helical" evidence="1">
    <location>
        <begin position="501"/>
        <end position="521"/>
    </location>
</feature>
<gene>
    <name evidence="2" type="ORF">AB7A72_15580</name>
</gene>
<keyword evidence="3" id="KW-1185">Reference proteome</keyword>
<evidence type="ECO:0000313" key="3">
    <source>
        <dbReference type="Proteomes" id="UP001562178"/>
    </source>
</evidence>
<sequence>MHGTVPGTARQPGWRQTMSWLHTWGGLVCGWLLCAIFVTGTLSVFREPITRWMQAAPANGPPGAALGLQDRLQALHTAEDYLQQRAPQARQWQIDLPARAGDALQLSARGPDGVLQAALDPASGAPQALPPIRQTEGGRHFMSFHYSLQGGLAGFWVVGVVSMGMMAALVSGLIVHRRIFQDFFCFRPGKGQRSWLDAHNASAVLTLPFLFMIVYTGLAYFYTSYMPHALQSLYGEDRQAYSRYQTDLNAGTQAARPDLPPAGPQLAQQLQLAQSLLRQPVASIALQHPPQGPASHRFTAQLADSADSRRMHNLAEHVSIAADTGEVLQAPPRSEPAASARDVHPAIEALHMARFGGWTMKWLYFVCGLAGTAMVATGLLLFASKRRTRSDHGWGRATPAVYRCIDALNIAALAGTSLASIGYLYGNRLLPLAIEARASAEIRLFFALWALSLLHALLRPARSAWQEQLCALALLCMALPLLNAATTGQHLLLYLAQADGLRAGVELTSIALGLLAAWGAWRHRLSTHTTPPARAARPGPRQGARA</sequence>
<keyword evidence="1" id="KW-0812">Transmembrane</keyword>
<comment type="caution">
    <text evidence="2">The sequence shown here is derived from an EMBL/GenBank/DDBJ whole genome shotgun (WGS) entry which is preliminary data.</text>
</comment>
<dbReference type="PANTHER" id="PTHR34219">
    <property type="entry name" value="IRON-REGULATED INNER MEMBRANE PROTEIN-RELATED"/>
    <property type="match status" value="1"/>
</dbReference>
<feature type="transmembrane region" description="Helical" evidence="1">
    <location>
        <begin position="362"/>
        <end position="383"/>
    </location>
</feature>
<reference evidence="2 3" key="1">
    <citation type="journal article" date="2016" name="Int. J. Syst. Evol. Microbiol.">
        <title>Description of Comamonas sediminis sp. nov., isolated from lagoon sediments.</title>
        <authorList>
            <person name="Subhash Y."/>
            <person name="Bang J.J."/>
            <person name="You T.H."/>
            <person name="Lee S.S."/>
        </authorList>
    </citation>
    <scope>NUCLEOTIDE SEQUENCE [LARGE SCALE GENOMIC DNA]</scope>
    <source>
        <strain evidence="2 3">JCM 31169</strain>
    </source>
</reference>
<keyword evidence="1" id="KW-1133">Transmembrane helix</keyword>
<feature type="transmembrane region" description="Helical" evidence="1">
    <location>
        <begin position="153"/>
        <end position="175"/>
    </location>
</feature>
<dbReference type="Proteomes" id="UP001562178">
    <property type="component" value="Unassembled WGS sequence"/>
</dbReference>
<dbReference type="Pfam" id="PF03929">
    <property type="entry name" value="PepSY_TM"/>
    <property type="match status" value="1"/>
</dbReference>
<dbReference type="PANTHER" id="PTHR34219:SF4">
    <property type="entry name" value="PEPSY DOMAIN-CONTAINING PROTEIN"/>
    <property type="match status" value="1"/>
</dbReference>
<feature type="transmembrane region" description="Helical" evidence="1">
    <location>
        <begin position="196"/>
        <end position="222"/>
    </location>
</feature>
<accession>A0ABV4B508</accession>
<feature type="transmembrane region" description="Helical" evidence="1">
    <location>
        <begin position="21"/>
        <end position="45"/>
    </location>
</feature>
<dbReference type="EMBL" id="JBGBDC010000006">
    <property type="protein sequence ID" value="MEY2252438.1"/>
    <property type="molecule type" value="Genomic_DNA"/>
</dbReference>
<feature type="transmembrane region" description="Helical" evidence="1">
    <location>
        <begin position="438"/>
        <end position="458"/>
    </location>
</feature>